<evidence type="ECO:0000313" key="1">
    <source>
        <dbReference type="EMBL" id="KAL0833107.1"/>
    </source>
</evidence>
<dbReference type="PANTHER" id="PTHR47027:SF8">
    <property type="entry name" value="RIBONUCLEASE H"/>
    <property type="match status" value="1"/>
</dbReference>
<sequence>MGLVMNKKKTKVMIVDRFNAAQRTDLLQEFETVERYQYLGSVITNRGSCEPEIRRRIGMAKTAMTQLGKIWKGRNVTNRTKTHLVRTLVFSIFLYGAETWTLKAANRQRIDAFEMWCWRRLLRIPWTAHRTNVSVLKELKMENAQRLSSICLYRVVGYFGHIARREANNLEKLVVTGKI</sequence>
<protein>
    <submittedName>
        <fullName evidence="1">Uncharacterized protein</fullName>
    </submittedName>
</protein>
<dbReference type="EMBL" id="JBEDNZ010000010">
    <property type="protein sequence ID" value="KAL0833107.1"/>
    <property type="molecule type" value="Genomic_DNA"/>
</dbReference>
<proteinExistence type="predicted"/>
<dbReference type="PANTHER" id="PTHR47027">
    <property type="entry name" value="REVERSE TRANSCRIPTASE DOMAIN-CONTAINING PROTEIN"/>
    <property type="match status" value="1"/>
</dbReference>
<dbReference type="AlphaFoldDB" id="A0ABD0T510"/>
<comment type="caution">
    <text evidence="1">The sequence shown here is derived from an EMBL/GenBank/DDBJ whole genome shotgun (WGS) entry which is preliminary data.</text>
</comment>
<organism evidence="1 2">
    <name type="scientific">Loxostege sticticalis</name>
    <name type="common">Beet webworm moth</name>
    <dbReference type="NCBI Taxonomy" id="481309"/>
    <lineage>
        <taxon>Eukaryota</taxon>
        <taxon>Metazoa</taxon>
        <taxon>Ecdysozoa</taxon>
        <taxon>Arthropoda</taxon>
        <taxon>Hexapoda</taxon>
        <taxon>Insecta</taxon>
        <taxon>Pterygota</taxon>
        <taxon>Neoptera</taxon>
        <taxon>Endopterygota</taxon>
        <taxon>Lepidoptera</taxon>
        <taxon>Glossata</taxon>
        <taxon>Ditrysia</taxon>
        <taxon>Pyraloidea</taxon>
        <taxon>Crambidae</taxon>
        <taxon>Pyraustinae</taxon>
        <taxon>Loxostege</taxon>
    </lineage>
</organism>
<name>A0ABD0T510_LOXSC</name>
<accession>A0ABD0T510</accession>
<gene>
    <name evidence="1" type="ORF">ABMA28_001217</name>
</gene>
<reference evidence="1 2" key="1">
    <citation type="submission" date="2024-06" db="EMBL/GenBank/DDBJ databases">
        <title>A chromosome-level genome assembly of beet webworm, Loxostege sticticalis.</title>
        <authorList>
            <person name="Zhang Y."/>
        </authorList>
    </citation>
    <scope>NUCLEOTIDE SEQUENCE [LARGE SCALE GENOMIC DNA]</scope>
    <source>
        <strain evidence="1">AQ028</strain>
        <tissue evidence="1">Male pupae</tissue>
    </source>
</reference>
<evidence type="ECO:0000313" key="2">
    <source>
        <dbReference type="Proteomes" id="UP001549921"/>
    </source>
</evidence>
<dbReference type="Proteomes" id="UP001549921">
    <property type="component" value="Unassembled WGS sequence"/>
</dbReference>